<comment type="caution">
    <text evidence="2">The sequence shown here is derived from an EMBL/GenBank/DDBJ whole genome shotgun (WGS) entry which is preliminary data.</text>
</comment>
<dbReference type="Pfam" id="PF00903">
    <property type="entry name" value="Glyoxalase"/>
    <property type="match status" value="1"/>
</dbReference>
<dbReference type="EMBL" id="JAIRBM010000011">
    <property type="protein sequence ID" value="MBZ6077648.1"/>
    <property type="molecule type" value="Genomic_DNA"/>
</dbReference>
<organism evidence="2 3">
    <name type="scientific">Microvirga puerhi</name>
    <dbReference type="NCBI Taxonomy" id="2876078"/>
    <lineage>
        <taxon>Bacteria</taxon>
        <taxon>Pseudomonadati</taxon>
        <taxon>Pseudomonadota</taxon>
        <taxon>Alphaproteobacteria</taxon>
        <taxon>Hyphomicrobiales</taxon>
        <taxon>Methylobacteriaceae</taxon>
        <taxon>Microvirga</taxon>
    </lineage>
</organism>
<gene>
    <name evidence="2" type="ORF">K9B37_15320</name>
</gene>
<evidence type="ECO:0000259" key="1">
    <source>
        <dbReference type="PROSITE" id="PS51819"/>
    </source>
</evidence>
<dbReference type="SUPFAM" id="SSF54593">
    <property type="entry name" value="Glyoxalase/Bleomycin resistance protein/Dihydroxybiphenyl dioxygenase"/>
    <property type="match status" value="1"/>
</dbReference>
<dbReference type="PANTHER" id="PTHR36503">
    <property type="entry name" value="BLR2520 PROTEIN"/>
    <property type="match status" value="1"/>
</dbReference>
<feature type="domain" description="VOC" evidence="1">
    <location>
        <begin position="3"/>
        <end position="128"/>
    </location>
</feature>
<protein>
    <submittedName>
        <fullName evidence="2">VOC family protein</fullName>
    </submittedName>
</protein>
<reference evidence="2 3" key="1">
    <citation type="submission" date="2021-09" db="EMBL/GenBank/DDBJ databases">
        <title>The complete genome sequence of a new microorganism.</title>
        <authorList>
            <person name="Zi Z."/>
        </authorList>
    </citation>
    <scope>NUCLEOTIDE SEQUENCE [LARGE SCALE GENOMIC DNA]</scope>
    <source>
        <strain evidence="2 3">WGZ8</strain>
    </source>
</reference>
<proteinExistence type="predicted"/>
<dbReference type="Proteomes" id="UP000704176">
    <property type="component" value="Unassembled WGS sequence"/>
</dbReference>
<evidence type="ECO:0000313" key="2">
    <source>
        <dbReference type="EMBL" id="MBZ6077648.1"/>
    </source>
</evidence>
<dbReference type="InterPro" id="IPR004360">
    <property type="entry name" value="Glyas_Fos-R_dOase_dom"/>
</dbReference>
<dbReference type="InterPro" id="IPR037523">
    <property type="entry name" value="VOC_core"/>
</dbReference>
<dbReference type="Gene3D" id="3.10.180.10">
    <property type="entry name" value="2,3-Dihydroxybiphenyl 1,2-Dioxygenase, domain 1"/>
    <property type="match status" value="1"/>
</dbReference>
<accession>A0ABS7VRW3</accession>
<keyword evidence="3" id="KW-1185">Reference proteome</keyword>
<dbReference type="PROSITE" id="PS51819">
    <property type="entry name" value="VOC"/>
    <property type="match status" value="1"/>
</dbReference>
<evidence type="ECO:0000313" key="3">
    <source>
        <dbReference type="Proteomes" id="UP000704176"/>
    </source>
</evidence>
<name>A0ABS7VRW3_9HYPH</name>
<dbReference type="RefSeq" id="WP_224314239.1">
    <property type="nucleotide sequence ID" value="NZ_JAIRBM010000011.1"/>
</dbReference>
<dbReference type="InterPro" id="IPR029068">
    <property type="entry name" value="Glyas_Bleomycin-R_OHBP_Dase"/>
</dbReference>
<dbReference type="PANTHER" id="PTHR36503:SF2">
    <property type="entry name" value="BLR2408 PROTEIN"/>
    <property type="match status" value="1"/>
</dbReference>
<sequence length="141" mass="15806">MPKMIFINLPVEDLAASTRFYQAIGCQKNEQFSDENAASMVWSDTIFFHLLTHDHFSTFSPKPITDTQKTAAMLIALSRDSREEVDSIVEAAATAGGRADTRERQDMGFMYVRTFEDPDGHVFETMWMDAAAMAGQQTEPA</sequence>